<proteinExistence type="predicted"/>
<name>A0A5B7HHD4_PORTR</name>
<feature type="signal peptide" evidence="1">
    <location>
        <begin position="1"/>
        <end position="29"/>
    </location>
</feature>
<comment type="caution">
    <text evidence="2">The sequence shown here is derived from an EMBL/GenBank/DDBJ whole genome shotgun (WGS) entry which is preliminary data.</text>
</comment>
<evidence type="ECO:0000313" key="3">
    <source>
        <dbReference type="Proteomes" id="UP000324222"/>
    </source>
</evidence>
<evidence type="ECO:0000256" key="1">
    <source>
        <dbReference type="SAM" id="SignalP"/>
    </source>
</evidence>
<reference evidence="2 3" key="1">
    <citation type="submission" date="2019-05" db="EMBL/GenBank/DDBJ databases">
        <title>Another draft genome of Portunus trituberculatus and its Hox gene families provides insights of decapod evolution.</title>
        <authorList>
            <person name="Jeong J.-H."/>
            <person name="Song I."/>
            <person name="Kim S."/>
            <person name="Choi T."/>
            <person name="Kim D."/>
            <person name="Ryu S."/>
            <person name="Kim W."/>
        </authorList>
    </citation>
    <scope>NUCLEOTIDE SEQUENCE [LARGE SCALE GENOMIC DNA]</scope>
    <source>
        <tissue evidence="2">Muscle</tissue>
    </source>
</reference>
<dbReference type="EMBL" id="VSRR010029235">
    <property type="protein sequence ID" value="MPC69336.1"/>
    <property type="molecule type" value="Genomic_DNA"/>
</dbReference>
<feature type="chain" id="PRO_5023076181" description="Secreted protein" evidence="1">
    <location>
        <begin position="30"/>
        <end position="120"/>
    </location>
</feature>
<evidence type="ECO:0008006" key="4">
    <source>
        <dbReference type="Google" id="ProtNLM"/>
    </source>
</evidence>
<accession>A0A5B7HHD4</accession>
<keyword evidence="1" id="KW-0732">Signal</keyword>
<organism evidence="2 3">
    <name type="scientific">Portunus trituberculatus</name>
    <name type="common">Swimming crab</name>
    <name type="synonym">Neptunus trituberculatus</name>
    <dbReference type="NCBI Taxonomy" id="210409"/>
    <lineage>
        <taxon>Eukaryota</taxon>
        <taxon>Metazoa</taxon>
        <taxon>Ecdysozoa</taxon>
        <taxon>Arthropoda</taxon>
        <taxon>Crustacea</taxon>
        <taxon>Multicrustacea</taxon>
        <taxon>Malacostraca</taxon>
        <taxon>Eumalacostraca</taxon>
        <taxon>Eucarida</taxon>
        <taxon>Decapoda</taxon>
        <taxon>Pleocyemata</taxon>
        <taxon>Brachyura</taxon>
        <taxon>Eubrachyura</taxon>
        <taxon>Portunoidea</taxon>
        <taxon>Portunidae</taxon>
        <taxon>Portuninae</taxon>
        <taxon>Portunus</taxon>
    </lineage>
</organism>
<dbReference type="Proteomes" id="UP000324222">
    <property type="component" value="Unassembled WGS sequence"/>
</dbReference>
<protein>
    <recommendedName>
        <fullName evidence="4">Secreted protein</fullName>
    </recommendedName>
</protein>
<evidence type="ECO:0000313" key="2">
    <source>
        <dbReference type="EMBL" id="MPC69336.1"/>
    </source>
</evidence>
<sequence length="120" mass="12278">MHSILCNCTACSVLRCSVLFCSISRRCSGTCLPSPSLSAGCIALLADRPLVAAGCAALLTARPLVADGVATLPAARSAGSRCTSPAGSTCPLRRLTSQRRCCSPLVLFPEAKPADRALAT</sequence>
<dbReference type="AlphaFoldDB" id="A0A5B7HHD4"/>
<keyword evidence="3" id="KW-1185">Reference proteome</keyword>
<gene>
    <name evidence="2" type="ORF">E2C01_063559</name>
</gene>